<sequence>MTVEQYDAEFDMLSHFAPDVVRDEVSGIDKFVNGLRLNLQSFVQAFMTTTHANALRLAMDMSLHERVDQSKAA</sequence>
<organism evidence="2 4">
    <name type="scientific">Cucumis melo var. makuwa</name>
    <name type="common">Oriental melon</name>
    <dbReference type="NCBI Taxonomy" id="1194695"/>
    <lineage>
        <taxon>Eukaryota</taxon>
        <taxon>Viridiplantae</taxon>
        <taxon>Streptophyta</taxon>
        <taxon>Embryophyta</taxon>
        <taxon>Tracheophyta</taxon>
        <taxon>Spermatophyta</taxon>
        <taxon>Magnoliopsida</taxon>
        <taxon>eudicotyledons</taxon>
        <taxon>Gunneridae</taxon>
        <taxon>Pentapetalae</taxon>
        <taxon>rosids</taxon>
        <taxon>fabids</taxon>
        <taxon>Cucurbitales</taxon>
        <taxon>Cucurbitaceae</taxon>
        <taxon>Benincaseae</taxon>
        <taxon>Cucumis</taxon>
    </lineage>
</organism>
<proteinExistence type="predicted"/>
<evidence type="ECO:0000313" key="1">
    <source>
        <dbReference type="EMBL" id="KAA0032690.1"/>
    </source>
</evidence>
<dbReference type="EMBL" id="SSTD01017849">
    <property type="protein sequence ID" value="TYJ98723.1"/>
    <property type="molecule type" value="Genomic_DNA"/>
</dbReference>
<accession>A0A5D3BHH1</accession>
<protein>
    <submittedName>
        <fullName evidence="2">Gag-protease polyprotein</fullName>
    </submittedName>
</protein>
<evidence type="ECO:0000313" key="2">
    <source>
        <dbReference type="EMBL" id="TYJ98723.1"/>
    </source>
</evidence>
<dbReference type="OrthoDB" id="1936908at2759"/>
<dbReference type="GO" id="GO:0008233">
    <property type="term" value="F:peptidase activity"/>
    <property type="evidence" value="ECO:0007669"/>
    <property type="project" value="UniProtKB-KW"/>
</dbReference>
<dbReference type="GO" id="GO:0006508">
    <property type="term" value="P:proteolysis"/>
    <property type="evidence" value="ECO:0007669"/>
    <property type="project" value="UniProtKB-KW"/>
</dbReference>
<keyword evidence="2" id="KW-0645">Protease</keyword>
<gene>
    <name evidence="2" type="ORF">E5676_scaffold156G00200</name>
    <name evidence="1" type="ORF">E6C27_scaffold853G00170</name>
</gene>
<dbReference type="Proteomes" id="UP000321393">
    <property type="component" value="Unassembled WGS sequence"/>
</dbReference>
<keyword evidence="2" id="KW-0378">Hydrolase</keyword>
<dbReference type="Proteomes" id="UP000321947">
    <property type="component" value="Unassembled WGS sequence"/>
</dbReference>
<evidence type="ECO:0000313" key="4">
    <source>
        <dbReference type="Proteomes" id="UP000321947"/>
    </source>
</evidence>
<comment type="caution">
    <text evidence="2">The sequence shown here is derived from an EMBL/GenBank/DDBJ whole genome shotgun (WGS) entry which is preliminary data.</text>
</comment>
<dbReference type="EMBL" id="SSTE01021224">
    <property type="protein sequence ID" value="KAA0032690.1"/>
    <property type="molecule type" value="Genomic_DNA"/>
</dbReference>
<dbReference type="AlphaFoldDB" id="A0A5D3BHH1"/>
<reference evidence="3 4" key="1">
    <citation type="submission" date="2019-08" db="EMBL/GenBank/DDBJ databases">
        <title>Draft genome sequences of two oriental melons (Cucumis melo L. var makuwa).</title>
        <authorList>
            <person name="Kwon S.-Y."/>
        </authorList>
    </citation>
    <scope>NUCLEOTIDE SEQUENCE [LARGE SCALE GENOMIC DNA]</scope>
    <source>
        <strain evidence="4">cv. Chang Bougi</strain>
        <strain evidence="3">cv. SW 3</strain>
        <tissue evidence="2">Leaf</tissue>
    </source>
</reference>
<evidence type="ECO:0000313" key="3">
    <source>
        <dbReference type="Proteomes" id="UP000321393"/>
    </source>
</evidence>
<name>A0A5D3BHH1_CUCMM</name>